<sequence>MTDDVLTRRQRLGRALPMRAMIPNAITLAALCFGLTGVRLAIAGDWERAIAAVVLAGVLDGIDGQIARLLKGASRFGAELDSLSDLTAHGVAPALILYLWSLQYLPGAGWLIALSLAACAALRLARFNTGIDLEAGPHKQAGFLTGVPAPVGAGLALSPMALDLWLDTQFFRQPVVTGAIVAGAALLMVSALPTYSWKKVRIRREWRIFALLAVALYAGALFSAPWMTLSLTIVAYAASIPFSVLAYGKVKRQRRAAAAGSQSVPQSEPAPARTEPEPPSV</sequence>
<dbReference type="Proteomes" id="UP001595615">
    <property type="component" value="Unassembled WGS sequence"/>
</dbReference>
<dbReference type="InterPro" id="IPR012616">
    <property type="entry name" value="CDP-OH_P_trans_C"/>
</dbReference>
<dbReference type="Pfam" id="PF01066">
    <property type="entry name" value="CDP-OH_P_transf"/>
    <property type="match status" value="1"/>
</dbReference>
<feature type="transmembrane region" description="Helical" evidence="13">
    <location>
        <begin position="107"/>
        <end position="125"/>
    </location>
</feature>
<dbReference type="EMBL" id="JBHRXV010000011">
    <property type="protein sequence ID" value="MFC3713675.1"/>
    <property type="molecule type" value="Genomic_DNA"/>
</dbReference>
<evidence type="ECO:0000313" key="15">
    <source>
        <dbReference type="EMBL" id="MFC3713675.1"/>
    </source>
</evidence>
<feature type="transmembrane region" description="Helical" evidence="13">
    <location>
        <begin position="233"/>
        <end position="250"/>
    </location>
</feature>
<evidence type="ECO:0000256" key="10">
    <source>
        <dbReference type="ARBA" id="ARBA00023264"/>
    </source>
</evidence>
<feature type="transmembrane region" description="Helical" evidence="13">
    <location>
        <begin position="208"/>
        <end position="227"/>
    </location>
</feature>
<accession>A0ABV7XDY6</accession>
<name>A0ABV7XDY6_9SPHN</name>
<dbReference type="Pfam" id="PF08009">
    <property type="entry name" value="CDP-OH_P_tran_2"/>
    <property type="match status" value="1"/>
</dbReference>
<feature type="transmembrane region" description="Helical" evidence="13">
    <location>
        <begin position="141"/>
        <end position="162"/>
    </location>
</feature>
<evidence type="ECO:0000256" key="2">
    <source>
        <dbReference type="ARBA" id="ARBA00010441"/>
    </source>
</evidence>
<evidence type="ECO:0000256" key="5">
    <source>
        <dbReference type="ARBA" id="ARBA00022692"/>
    </source>
</evidence>
<evidence type="ECO:0000259" key="14">
    <source>
        <dbReference type="Pfam" id="PF08009"/>
    </source>
</evidence>
<reference evidence="16" key="1">
    <citation type="journal article" date="2019" name="Int. J. Syst. Evol. Microbiol.">
        <title>The Global Catalogue of Microorganisms (GCM) 10K type strain sequencing project: providing services to taxonomists for standard genome sequencing and annotation.</title>
        <authorList>
            <consortium name="The Broad Institute Genomics Platform"/>
            <consortium name="The Broad Institute Genome Sequencing Center for Infectious Disease"/>
            <person name="Wu L."/>
            <person name="Ma J."/>
        </authorList>
    </citation>
    <scope>NUCLEOTIDE SEQUENCE [LARGE SCALE GENOMIC DNA]</scope>
    <source>
        <strain evidence="16">KCTC 42644</strain>
    </source>
</reference>
<evidence type="ECO:0000256" key="1">
    <source>
        <dbReference type="ARBA" id="ARBA00004141"/>
    </source>
</evidence>
<protein>
    <submittedName>
        <fullName evidence="15">CDP-alcohol phosphatidyltransferase family protein</fullName>
    </submittedName>
</protein>
<proteinExistence type="inferred from homology"/>
<evidence type="ECO:0000256" key="3">
    <source>
        <dbReference type="ARBA" id="ARBA00022516"/>
    </source>
</evidence>
<gene>
    <name evidence="15" type="ORF">ACFOMD_13935</name>
</gene>
<dbReference type="PANTHER" id="PTHR14269">
    <property type="entry name" value="CDP-DIACYLGLYCEROL--GLYCEROL-3-PHOSPHATE 3-PHOSPHATIDYLTRANSFERASE-RELATED"/>
    <property type="match status" value="1"/>
</dbReference>
<keyword evidence="3" id="KW-0444">Lipid biosynthesis</keyword>
<dbReference type="InterPro" id="IPR048254">
    <property type="entry name" value="CDP_ALCOHOL_P_TRANSF_CS"/>
</dbReference>
<dbReference type="RefSeq" id="WP_380862401.1">
    <property type="nucleotide sequence ID" value="NZ_JBHRXV010000011.1"/>
</dbReference>
<comment type="caution">
    <text evidence="15">The sequence shown here is derived from an EMBL/GenBank/DDBJ whole genome shotgun (WGS) entry which is preliminary data.</text>
</comment>
<evidence type="ECO:0000256" key="12">
    <source>
        <dbReference type="SAM" id="MobiDB-lite"/>
    </source>
</evidence>
<keyword evidence="5 13" id="KW-0812">Transmembrane</keyword>
<feature type="domain" description="CDP-alcohol phosphatidyltransferase C-terminal" evidence="14">
    <location>
        <begin position="205"/>
        <end position="241"/>
    </location>
</feature>
<evidence type="ECO:0000256" key="4">
    <source>
        <dbReference type="ARBA" id="ARBA00022679"/>
    </source>
</evidence>
<dbReference type="PROSITE" id="PS00379">
    <property type="entry name" value="CDP_ALCOHOL_P_TRANSF"/>
    <property type="match status" value="1"/>
</dbReference>
<dbReference type="Gene3D" id="1.20.120.1760">
    <property type="match status" value="1"/>
</dbReference>
<keyword evidence="6 13" id="KW-1133">Transmembrane helix</keyword>
<dbReference type="PANTHER" id="PTHR14269:SF61">
    <property type="entry name" value="CDP-DIACYLGLYCEROL--SERINE O-PHOSPHATIDYLTRANSFERASE"/>
    <property type="match status" value="1"/>
</dbReference>
<evidence type="ECO:0000313" key="16">
    <source>
        <dbReference type="Proteomes" id="UP001595615"/>
    </source>
</evidence>
<evidence type="ECO:0000256" key="13">
    <source>
        <dbReference type="SAM" id="Phobius"/>
    </source>
</evidence>
<evidence type="ECO:0000256" key="11">
    <source>
        <dbReference type="RuleBase" id="RU003750"/>
    </source>
</evidence>
<dbReference type="InterPro" id="IPR000462">
    <property type="entry name" value="CDP-OH_P_trans"/>
</dbReference>
<feature type="region of interest" description="Disordered" evidence="12">
    <location>
        <begin position="257"/>
        <end position="281"/>
    </location>
</feature>
<keyword evidence="8 13" id="KW-0472">Membrane</keyword>
<organism evidence="15 16">
    <name type="scientific">Sphingoaurantiacus capsulatus</name>
    <dbReference type="NCBI Taxonomy" id="1771310"/>
    <lineage>
        <taxon>Bacteria</taxon>
        <taxon>Pseudomonadati</taxon>
        <taxon>Pseudomonadota</taxon>
        <taxon>Alphaproteobacteria</taxon>
        <taxon>Sphingomonadales</taxon>
        <taxon>Sphingosinicellaceae</taxon>
        <taxon>Sphingoaurantiacus</taxon>
    </lineage>
</organism>
<evidence type="ECO:0000256" key="7">
    <source>
        <dbReference type="ARBA" id="ARBA00023098"/>
    </source>
</evidence>
<feature type="transmembrane region" description="Helical" evidence="13">
    <location>
        <begin position="21"/>
        <end position="43"/>
    </location>
</feature>
<dbReference type="InterPro" id="IPR050324">
    <property type="entry name" value="CDP-alcohol_PTase-I"/>
</dbReference>
<keyword evidence="10" id="KW-1208">Phospholipid metabolism</keyword>
<keyword evidence="16" id="KW-1185">Reference proteome</keyword>
<keyword evidence="9" id="KW-0594">Phospholipid biosynthesis</keyword>
<keyword evidence="7" id="KW-0443">Lipid metabolism</keyword>
<dbReference type="InterPro" id="IPR043130">
    <property type="entry name" value="CDP-OH_PTrfase_TM_dom"/>
</dbReference>
<evidence type="ECO:0000256" key="6">
    <source>
        <dbReference type="ARBA" id="ARBA00022989"/>
    </source>
</evidence>
<keyword evidence="4 11" id="KW-0808">Transferase</keyword>
<evidence type="ECO:0000256" key="9">
    <source>
        <dbReference type="ARBA" id="ARBA00023209"/>
    </source>
</evidence>
<evidence type="ECO:0000256" key="8">
    <source>
        <dbReference type="ARBA" id="ARBA00023136"/>
    </source>
</evidence>
<feature type="transmembrane region" description="Helical" evidence="13">
    <location>
        <begin position="174"/>
        <end position="196"/>
    </location>
</feature>
<comment type="subcellular location">
    <subcellularLocation>
        <location evidence="1">Membrane</location>
        <topology evidence="1">Multi-pass membrane protein</topology>
    </subcellularLocation>
</comment>
<comment type="similarity">
    <text evidence="2 11">Belongs to the CDP-alcohol phosphatidyltransferase class-I family.</text>
</comment>